<evidence type="ECO:0000313" key="1">
    <source>
        <dbReference type="EMBL" id="JAQ18633.1"/>
    </source>
</evidence>
<organism evidence="1">
    <name type="scientific">Schistosoma mansoni</name>
    <name type="common">Blood fluke</name>
    <dbReference type="NCBI Taxonomy" id="6183"/>
    <lineage>
        <taxon>Eukaryota</taxon>
        <taxon>Metazoa</taxon>
        <taxon>Spiralia</taxon>
        <taxon>Lophotrochozoa</taxon>
        <taxon>Platyhelminthes</taxon>
        <taxon>Trematoda</taxon>
        <taxon>Digenea</taxon>
        <taxon>Strigeidida</taxon>
        <taxon>Schistosomatoidea</taxon>
        <taxon>Schistosomatidae</taxon>
        <taxon>Schistosoma</taxon>
    </lineage>
</organism>
<dbReference type="AlphaFoldDB" id="A0A146MFW1"/>
<gene>
    <name evidence="1" type="ORF">c19851_g1_i1</name>
</gene>
<sequence length="37" mass="4576">MDHSALYERINARVLQMINEGLEEEARRMLPYVERWR</sequence>
<name>A0A146MFW1_SCHMA</name>
<dbReference type="Pfam" id="PF01715">
    <property type="entry name" value="IPPT"/>
    <property type="match status" value="1"/>
</dbReference>
<protein>
    <submittedName>
        <fullName evidence="1">Uncharacterized protein</fullName>
    </submittedName>
</protein>
<dbReference type="EMBL" id="GDQY01000229">
    <property type="protein sequence ID" value="JAQ18633.1"/>
    <property type="molecule type" value="Transcribed_RNA"/>
</dbReference>
<proteinExistence type="predicted"/>
<accession>A0A146MFW1</accession>
<reference evidence="1" key="1">
    <citation type="journal article" date="2015" name="PLoS Negl. Trop. Dis.">
        <title>Schistosoma mansoni Egg, Adult Male and Female Comparative Gene Expression Analysis and Identification of Novel Genes by RNA-Seq.</title>
        <authorList>
            <person name="Anderson L."/>
            <person name="Amaral M.S."/>
            <person name="Beckedorff F."/>
            <person name="Silva L.F."/>
            <person name="Dazzani B."/>
            <person name="Oliveira K.C."/>
            <person name="Almeida G.T."/>
            <person name="Gomes M.R."/>
            <person name="Pires D.S."/>
            <person name="Setubal J.C."/>
            <person name="DeMarco R."/>
            <person name="Verjovski-Almeida S."/>
        </authorList>
    </citation>
    <scope>NUCLEOTIDE SEQUENCE</scope>
    <source>
        <strain evidence="1">BH</strain>
    </source>
</reference>
<dbReference type="Gene3D" id="1.10.287.890">
    <property type="entry name" value="Crystal structure of tRNA isopentenylpyrophosphate transferase (bh2366) domain"/>
    <property type="match status" value="1"/>
</dbReference>